<accession>A0A7Y7PMB2</accession>
<protein>
    <recommendedName>
        <fullName evidence="3">STAS/SEC14 domain-containing protein</fullName>
    </recommendedName>
</protein>
<keyword evidence="2" id="KW-1185">Reference proteome</keyword>
<name>A0A7Y7PMB2_9BACT</name>
<evidence type="ECO:0008006" key="3">
    <source>
        <dbReference type="Google" id="ProtNLM"/>
    </source>
</evidence>
<gene>
    <name evidence="1" type="ORF">HW554_04520</name>
</gene>
<dbReference type="AlphaFoldDB" id="A0A7Y7PMB2"/>
<organism evidence="1 2">
    <name type="scientific">Hymenobacter lapidiphilus</name>
    <dbReference type="NCBI Taxonomy" id="2608003"/>
    <lineage>
        <taxon>Bacteria</taxon>
        <taxon>Pseudomonadati</taxon>
        <taxon>Bacteroidota</taxon>
        <taxon>Cytophagia</taxon>
        <taxon>Cytophagales</taxon>
        <taxon>Hymenobacteraceae</taxon>
        <taxon>Hymenobacter</taxon>
    </lineage>
</organism>
<evidence type="ECO:0000313" key="1">
    <source>
        <dbReference type="EMBL" id="NVO30461.1"/>
    </source>
</evidence>
<sequence>MFKLQPLSILTDDSGKRLASIEHDPARQLLAIRWFGNLTGEQVIYVARCTLQLTSTKPYTLLLNDKSQATGDWSDALEWLEYEWLPQVLQGGLHAIAYIFTPDMHNQLASYQFIERLKPYLRIAAFEDAPAAMEWMEQASADPRINLV</sequence>
<evidence type="ECO:0000313" key="2">
    <source>
        <dbReference type="Proteomes" id="UP000565521"/>
    </source>
</evidence>
<proteinExistence type="predicted"/>
<comment type="caution">
    <text evidence="1">The sequence shown here is derived from an EMBL/GenBank/DDBJ whole genome shotgun (WGS) entry which is preliminary data.</text>
</comment>
<dbReference type="RefSeq" id="WP_176907220.1">
    <property type="nucleotide sequence ID" value="NZ_JABKAU010000006.1"/>
</dbReference>
<dbReference type="Proteomes" id="UP000565521">
    <property type="component" value="Unassembled WGS sequence"/>
</dbReference>
<dbReference type="EMBL" id="JABKAU010000006">
    <property type="protein sequence ID" value="NVO30461.1"/>
    <property type="molecule type" value="Genomic_DNA"/>
</dbReference>
<reference evidence="1 2" key="1">
    <citation type="submission" date="2020-05" db="EMBL/GenBank/DDBJ databases">
        <title>Hymenobacter terrestris sp. nov. and Hymenobacter lapidiphilus sp. nov., isolated from regoliths in Antarctica.</title>
        <authorList>
            <person name="Sedlacek I."/>
            <person name="Pantucek R."/>
            <person name="Zeman M."/>
            <person name="Holochova P."/>
            <person name="Kralova S."/>
            <person name="Stankova E."/>
            <person name="Sedo O."/>
            <person name="Micenkova L."/>
            <person name="Svec P."/>
            <person name="Gupta V."/>
            <person name="Sood U."/>
            <person name="Korpole U.S."/>
            <person name="Lal R."/>
        </authorList>
    </citation>
    <scope>NUCLEOTIDE SEQUENCE [LARGE SCALE GENOMIC DNA]</scope>
    <source>
        <strain evidence="1 2">P5342</strain>
    </source>
</reference>